<protein>
    <recommendedName>
        <fullName evidence="1">Tox-REase-9 domain-containing protein</fullName>
    </recommendedName>
</protein>
<dbReference type="Pfam" id="PF15650">
    <property type="entry name" value="Tox-REase-9"/>
    <property type="match status" value="1"/>
</dbReference>
<dbReference type="Proteomes" id="UP001324380">
    <property type="component" value="Chromosome"/>
</dbReference>
<dbReference type="EMBL" id="CP139558">
    <property type="protein sequence ID" value="WPU92464.1"/>
    <property type="molecule type" value="Genomic_DNA"/>
</dbReference>
<gene>
    <name evidence="2" type="ORF">SNE25_24355</name>
</gene>
<feature type="domain" description="Tox-REase-9" evidence="1">
    <location>
        <begin position="2"/>
        <end position="77"/>
    </location>
</feature>
<reference evidence="2 3" key="1">
    <citation type="submission" date="2023-11" db="EMBL/GenBank/DDBJ databases">
        <title>Analysis of the Genomes of Mucilaginibacter gossypii cycad 4 and M. sabulilitoris SNA2: microbes with the potential for plant growth promotion.</title>
        <authorList>
            <person name="Hirsch A.M."/>
            <person name="Humm E."/>
            <person name="Rubbi M."/>
            <person name="Del Vecchio G."/>
            <person name="Ha S.M."/>
            <person name="Pellegrini M."/>
            <person name="Gunsalus R.P."/>
        </authorList>
    </citation>
    <scope>NUCLEOTIDE SEQUENCE [LARGE SCALE GENOMIC DNA]</scope>
    <source>
        <strain evidence="2 3">SNA2</strain>
    </source>
</reference>
<name>A0ABZ0TL62_9SPHI</name>
<accession>A0ABZ0TL62</accession>
<proteinExistence type="predicted"/>
<dbReference type="InterPro" id="IPR028902">
    <property type="entry name" value="Tox-REase-9_dom"/>
</dbReference>
<dbReference type="RefSeq" id="WP_321561626.1">
    <property type="nucleotide sequence ID" value="NZ_CP139558.1"/>
</dbReference>
<evidence type="ECO:0000259" key="1">
    <source>
        <dbReference type="Pfam" id="PF15650"/>
    </source>
</evidence>
<evidence type="ECO:0000313" key="3">
    <source>
        <dbReference type="Proteomes" id="UP001324380"/>
    </source>
</evidence>
<keyword evidence="3" id="KW-1185">Reference proteome</keyword>
<organism evidence="2 3">
    <name type="scientific">Mucilaginibacter sabulilitoris</name>
    <dbReference type="NCBI Taxonomy" id="1173583"/>
    <lineage>
        <taxon>Bacteria</taxon>
        <taxon>Pseudomonadati</taxon>
        <taxon>Bacteroidota</taxon>
        <taxon>Sphingobacteriia</taxon>
        <taxon>Sphingobacteriales</taxon>
        <taxon>Sphingobacteriaceae</taxon>
        <taxon>Mucilaginibacter</taxon>
    </lineage>
</organism>
<sequence length="77" mass="9066">MMHKVYGLGEDGAREFRLPSSKRIDFLDIKNNIIYEVKPNNARAIRAGLKQLDIYMKELQTMERFQGISWNTVLETY</sequence>
<evidence type="ECO:0000313" key="2">
    <source>
        <dbReference type="EMBL" id="WPU92464.1"/>
    </source>
</evidence>